<feature type="domain" description="C2H2-type" evidence="2">
    <location>
        <begin position="17"/>
        <end position="37"/>
    </location>
</feature>
<name>A0A4S9XVU1_AURPU</name>
<feature type="compositionally biased region" description="Basic and acidic residues" evidence="1">
    <location>
        <begin position="213"/>
        <end position="226"/>
    </location>
</feature>
<evidence type="ECO:0000313" key="4">
    <source>
        <dbReference type="Proteomes" id="UP000310039"/>
    </source>
</evidence>
<accession>A0A4S9XVU1</accession>
<gene>
    <name evidence="3" type="ORF">D6C84_05781</name>
</gene>
<evidence type="ECO:0000256" key="1">
    <source>
        <dbReference type="SAM" id="MobiDB-lite"/>
    </source>
</evidence>
<organism evidence="3 4">
    <name type="scientific">Aureobasidium pullulans</name>
    <name type="common">Black yeast</name>
    <name type="synonym">Pullularia pullulans</name>
    <dbReference type="NCBI Taxonomy" id="5580"/>
    <lineage>
        <taxon>Eukaryota</taxon>
        <taxon>Fungi</taxon>
        <taxon>Dikarya</taxon>
        <taxon>Ascomycota</taxon>
        <taxon>Pezizomycotina</taxon>
        <taxon>Dothideomycetes</taxon>
        <taxon>Dothideomycetidae</taxon>
        <taxon>Dothideales</taxon>
        <taxon>Saccotheciaceae</taxon>
        <taxon>Aureobasidium</taxon>
    </lineage>
</organism>
<proteinExistence type="predicted"/>
<dbReference type="AlphaFoldDB" id="A0A4S9XVU1"/>
<dbReference type="EMBL" id="QZBT01000078">
    <property type="protein sequence ID" value="THZ82433.1"/>
    <property type="molecule type" value="Genomic_DNA"/>
</dbReference>
<dbReference type="PROSITE" id="PS00028">
    <property type="entry name" value="ZINC_FINGER_C2H2_1"/>
    <property type="match status" value="1"/>
</dbReference>
<dbReference type="Proteomes" id="UP000310039">
    <property type="component" value="Unassembled WGS sequence"/>
</dbReference>
<feature type="region of interest" description="Disordered" evidence="1">
    <location>
        <begin position="190"/>
        <end position="226"/>
    </location>
</feature>
<reference evidence="3 4" key="1">
    <citation type="submission" date="2018-10" db="EMBL/GenBank/DDBJ databases">
        <title>Fifty Aureobasidium pullulans genomes reveal a recombining polyextremotolerant generalist.</title>
        <authorList>
            <person name="Gostincar C."/>
            <person name="Turk M."/>
            <person name="Zajc J."/>
            <person name="Gunde-Cimerman N."/>
        </authorList>
    </citation>
    <scope>NUCLEOTIDE SEQUENCE [LARGE SCALE GENOMIC DNA]</scope>
    <source>
        <strain evidence="3 4">EXF-3403</strain>
    </source>
</reference>
<evidence type="ECO:0000313" key="3">
    <source>
        <dbReference type="EMBL" id="THZ82433.1"/>
    </source>
</evidence>
<comment type="caution">
    <text evidence="3">The sequence shown here is derived from an EMBL/GenBank/DDBJ whole genome shotgun (WGS) entry which is preliminary data.</text>
</comment>
<dbReference type="InterPro" id="IPR013087">
    <property type="entry name" value="Znf_C2H2_type"/>
</dbReference>
<sequence>MTQQPSITDVWNDEIYCSICGAGFIQVVDLEFHQSAHDVKFSPPQLAKAAEPVDDHEGEVAIAPLLATGHHNTAFPGPTEKKPSYPTTENKLRPVNQHAYHQHRASQLNYQRSHYVNPVIGQPTHYDHPIINNAMQASGAAVYGTAPQRGFPSAAGSAAFWQLPPVLRNDITDGQQVHARPEEVYHLYGSLPRQAPGDAGVESSPDQTSNNHDVSEMGDERSTEME</sequence>
<evidence type="ECO:0000259" key="2">
    <source>
        <dbReference type="PROSITE" id="PS00028"/>
    </source>
</evidence>
<protein>
    <recommendedName>
        <fullName evidence="2">C2H2-type domain-containing protein</fullName>
    </recommendedName>
</protein>